<comment type="similarity">
    <text evidence="1">Belongs to the PstS family.</text>
</comment>
<dbReference type="AlphaFoldDB" id="A0A0D5Y0C3"/>
<feature type="domain" description="PBP" evidence="3">
    <location>
        <begin position="50"/>
        <end position="279"/>
    </location>
</feature>
<dbReference type="OrthoDB" id="6831784at2"/>
<evidence type="ECO:0000313" key="4">
    <source>
        <dbReference type="EMBL" id="AKA24741.1"/>
    </source>
</evidence>
<accession>A0A0D5Y0C3</accession>
<dbReference type="PANTHER" id="PTHR42996">
    <property type="entry name" value="PHOSPHATE-BINDING PROTEIN PSTS"/>
    <property type="match status" value="1"/>
</dbReference>
<evidence type="ECO:0000256" key="1">
    <source>
        <dbReference type="ARBA" id="ARBA00008725"/>
    </source>
</evidence>
<protein>
    <recommendedName>
        <fullName evidence="3">PBP domain-containing protein</fullName>
    </recommendedName>
</protein>
<dbReference type="KEGG" id="pcz:PCL1606_32900"/>
<evidence type="ECO:0000313" key="5">
    <source>
        <dbReference type="Proteomes" id="UP000032748"/>
    </source>
</evidence>
<dbReference type="SUPFAM" id="SSF53850">
    <property type="entry name" value="Periplasmic binding protein-like II"/>
    <property type="match status" value="1"/>
</dbReference>
<dbReference type="Pfam" id="PF12849">
    <property type="entry name" value="PBP_like_2"/>
    <property type="match status" value="1"/>
</dbReference>
<reference evidence="4 5" key="1">
    <citation type="journal article" date="2015" name="Mol. Plant Microbe Interact.">
        <title>Comparative Genomic Analysis of Pseudomonas chlororaphis PCL1606 Reveals New Insight into Antifungal Compounds Involved in Biocontrol.</title>
        <authorList>
            <person name="Calderon C.E."/>
            <person name="Ramos C."/>
            <person name="de Vicente A."/>
            <person name="Cazorla F.M."/>
        </authorList>
    </citation>
    <scope>NUCLEOTIDE SEQUENCE [LARGE SCALE GENOMIC DNA]</scope>
    <source>
        <strain evidence="4 5">PCL1606</strain>
    </source>
</reference>
<gene>
    <name evidence="4" type="ORF">PCL1606_32900</name>
</gene>
<sequence>MSRYLLLALAGAFAGLVGAPASAALDGGGSYLMQGFFGSPGVLPPAAGPYHAAGSGAGKQALLNNDSQALVPGSPQRFSVDYASSESRLAAVEFDNYRSVHQAPGAVPGSAADWGPLIQVPVAITSVALPYRVRQASGQPVTDLDLNGGMLCGLFAGTLTRWSEINPGYANVPVKVFYRADRSGTSELLTRHLNSLCPQAFRVGNLFATAHQGPLPAHWQGVSSDQALQAAVAANDGAIGYTGPTALDITSNAQVARVNGLLPPTASDPVGLAQLAPPSSPAERADPFKWAPDIANPAYGYAIVGYSYLLFGQCYRDPQDAVALRVFLGRHFSANPEVSHDAQLSAQHLIPLPAIWKSAIRNAFIPPTSAQGLNNPSVCNGIGRPL</sequence>
<dbReference type="EMBL" id="CP011110">
    <property type="protein sequence ID" value="AKA24741.1"/>
    <property type="molecule type" value="Genomic_DNA"/>
</dbReference>
<organism evidence="4 5">
    <name type="scientific">Pseudomonas chlororaphis</name>
    <dbReference type="NCBI Taxonomy" id="587753"/>
    <lineage>
        <taxon>Bacteria</taxon>
        <taxon>Pseudomonadati</taxon>
        <taxon>Pseudomonadota</taxon>
        <taxon>Gammaproteobacteria</taxon>
        <taxon>Pseudomonadales</taxon>
        <taxon>Pseudomonadaceae</taxon>
        <taxon>Pseudomonas</taxon>
    </lineage>
</organism>
<feature type="signal peptide" evidence="2">
    <location>
        <begin position="1"/>
        <end position="23"/>
    </location>
</feature>
<dbReference type="PANTHER" id="PTHR42996:SF1">
    <property type="entry name" value="PHOSPHATE-BINDING PROTEIN PSTS"/>
    <property type="match status" value="1"/>
</dbReference>
<dbReference type="PATRIC" id="fig|587753.10.peg.3281"/>
<dbReference type="InterPro" id="IPR050962">
    <property type="entry name" value="Phosphate-bind_PstS"/>
</dbReference>
<name>A0A0D5Y0C3_9PSED</name>
<dbReference type="Gene3D" id="3.40.190.10">
    <property type="entry name" value="Periplasmic binding protein-like II"/>
    <property type="match status" value="2"/>
</dbReference>
<feature type="chain" id="PRO_5002299527" description="PBP domain-containing protein" evidence="2">
    <location>
        <begin position="24"/>
        <end position="386"/>
    </location>
</feature>
<dbReference type="Proteomes" id="UP000032748">
    <property type="component" value="Chromosome"/>
</dbReference>
<dbReference type="RefSeq" id="WP_052712790.1">
    <property type="nucleotide sequence ID" value="NZ_CP011110.1"/>
</dbReference>
<evidence type="ECO:0000256" key="2">
    <source>
        <dbReference type="SAM" id="SignalP"/>
    </source>
</evidence>
<keyword evidence="2" id="KW-0732">Signal</keyword>
<dbReference type="InterPro" id="IPR024370">
    <property type="entry name" value="PBP_domain"/>
</dbReference>
<evidence type="ECO:0000259" key="3">
    <source>
        <dbReference type="Pfam" id="PF12849"/>
    </source>
</evidence>
<proteinExistence type="inferred from homology"/>